<dbReference type="InterPro" id="IPR000719">
    <property type="entry name" value="Prot_kinase_dom"/>
</dbReference>
<comment type="similarity">
    <text evidence="1">Belongs to the protein kinase superfamily. AGC Ser/Thr protein kinase family.</text>
</comment>
<dbReference type="FunFam" id="3.30.200.20:FF:000753">
    <property type="entry name" value="Serine/Threonine Kinase"/>
    <property type="match status" value="1"/>
</dbReference>
<comment type="caution">
    <text evidence="14">The sequence shown here is derived from an EMBL/GenBank/DDBJ whole genome shotgun (WGS) entry which is preliminary data.</text>
</comment>
<dbReference type="Proteomes" id="UP000886520">
    <property type="component" value="Chromosome 16"/>
</dbReference>
<dbReference type="Gene3D" id="1.10.510.10">
    <property type="entry name" value="Transferase(Phosphotransferase) domain 1"/>
    <property type="match status" value="2"/>
</dbReference>
<feature type="compositionally biased region" description="Low complexity" evidence="12">
    <location>
        <begin position="50"/>
        <end position="69"/>
    </location>
</feature>
<evidence type="ECO:0000313" key="14">
    <source>
        <dbReference type="EMBL" id="KAI5068282.1"/>
    </source>
</evidence>
<dbReference type="GO" id="GO:0005524">
    <property type="term" value="F:ATP binding"/>
    <property type="evidence" value="ECO:0007669"/>
    <property type="project" value="UniProtKB-UniRule"/>
</dbReference>
<dbReference type="InterPro" id="IPR008271">
    <property type="entry name" value="Ser/Thr_kinase_AS"/>
</dbReference>
<sequence length="500" mass="55863">MLGLILRSFEVDANHAGPPKTSLSDIADASSARSSTSGYFGGSGGGGGCALSSSRNSDITSSGSTTRRSSCDTAAATSFTHLGPLKISTSKHQKDQDLAWHAINRLRLEGEDISISSLKVLCKLGQGDSGSVYLTRLTGTSCLFALKVVDKEKLLKKNKIHRLHTEREILELVNHPFLPTLYAHFEMGKYSCLLMEYCPGGDLHALIHHQSRNCLGLKIVRYYAAQLVVALEYLHLQGIIYRDLKPENVLLRENGNIMLSDFDLCMHRHESMPARVIKLPIASISSPSKRRLIQRQLRSKSSSTNIGKPIWIHSIWSYLKSSWVKGQHSPRKSRQGITKKRRPSMMYTEVMVEPLHLRTLSMVGTHEYLAPEVLGGLGHGSAVDWWMLGVLIYELLYGTTPFKGQSNKHTLHNIRMRKLRFPLNTEVLQVDNACKSLVQGLLTKDPSKRLGSSRGACEIKQHTFFKGLNWALIGEMRPPLLGSSLNIQHKNFTTQDFEYF</sequence>
<dbReference type="Gene3D" id="3.30.200.20">
    <property type="entry name" value="Phosphorylase Kinase, domain 1"/>
    <property type="match status" value="1"/>
</dbReference>
<protein>
    <recommendedName>
        <fullName evidence="2">non-specific serine/threonine protein kinase</fullName>
        <ecNumber evidence="2">2.7.11.1</ecNumber>
    </recommendedName>
</protein>
<accession>A0A9D4UIF8</accession>
<dbReference type="PROSITE" id="PS50011">
    <property type="entry name" value="PROTEIN_KINASE_DOM"/>
    <property type="match status" value="1"/>
</dbReference>
<evidence type="ECO:0000256" key="2">
    <source>
        <dbReference type="ARBA" id="ARBA00012513"/>
    </source>
</evidence>
<keyword evidence="6" id="KW-0418">Kinase</keyword>
<dbReference type="SUPFAM" id="SSF56112">
    <property type="entry name" value="Protein kinase-like (PK-like)"/>
    <property type="match status" value="1"/>
</dbReference>
<dbReference type="PANTHER" id="PTHR45637">
    <property type="entry name" value="FLIPPASE KINASE 1-RELATED"/>
    <property type="match status" value="1"/>
</dbReference>
<dbReference type="PROSITE" id="PS00108">
    <property type="entry name" value="PROTEIN_KINASE_ST"/>
    <property type="match status" value="1"/>
</dbReference>
<feature type="binding site" evidence="10">
    <location>
        <position position="147"/>
    </location>
    <ligand>
        <name>ATP</name>
        <dbReference type="ChEBI" id="CHEBI:30616"/>
    </ligand>
</feature>
<evidence type="ECO:0000256" key="9">
    <source>
        <dbReference type="ARBA" id="ARBA00048679"/>
    </source>
</evidence>
<evidence type="ECO:0000256" key="4">
    <source>
        <dbReference type="ARBA" id="ARBA00022679"/>
    </source>
</evidence>
<proteinExistence type="inferred from homology"/>
<dbReference type="AlphaFoldDB" id="A0A9D4UIF8"/>
<dbReference type="EMBL" id="JABFUD020000016">
    <property type="protein sequence ID" value="KAI5068282.1"/>
    <property type="molecule type" value="Genomic_DNA"/>
</dbReference>
<dbReference type="Pfam" id="PF00069">
    <property type="entry name" value="Pkinase"/>
    <property type="match status" value="2"/>
</dbReference>
<organism evidence="14 15">
    <name type="scientific">Adiantum capillus-veneris</name>
    <name type="common">Maidenhair fern</name>
    <dbReference type="NCBI Taxonomy" id="13818"/>
    <lineage>
        <taxon>Eukaryota</taxon>
        <taxon>Viridiplantae</taxon>
        <taxon>Streptophyta</taxon>
        <taxon>Embryophyta</taxon>
        <taxon>Tracheophyta</taxon>
        <taxon>Polypodiopsida</taxon>
        <taxon>Polypodiidae</taxon>
        <taxon>Polypodiales</taxon>
        <taxon>Pteridineae</taxon>
        <taxon>Pteridaceae</taxon>
        <taxon>Vittarioideae</taxon>
        <taxon>Adiantum</taxon>
    </lineage>
</organism>
<keyword evidence="5 10" id="KW-0547">Nucleotide-binding</keyword>
<evidence type="ECO:0000256" key="5">
    <source>
        <dbReference type="ARBA" id="ARBA00022741"/>
    </source>
</evidence>
<dbReference type="SMART" id="SM00220">
    <property type="entry name" value="S_TKc"/>
    <property type="match status" value="1"/>
</dbReference>
<evidence type="ECO:0000313" key="15">
    <source>
        <dbReference type="Proteomes" id="UP000886520"/>
    </source>
</evidence>
<dbReference type="FunFam" id="1.10.510.10:FF:000294">
    <property type="entry name" value="Serine/threonine-protein kinase OXI1"/>
    <property type="match status" value="1"/>
</dbReference>
<dbReference type="EC" id="2.7.11.1" evidence="2"/>
<evidence type="ECO:0000256" key="1">
    <source>
        <dbReference type="ARBA" id="ARBA00009903"/>
    </source>
</evidence>
<dbReference type="InterPro" id="IPR017441">
    <property type="entry name" value="Protein_kinase_ATP_BS"/>
</dbReference>
<reference evidence="14" key="1">
    <citation type="submission" date="2021-01" db="EMBL/GenBank/DDBJ databases">
        <title>Adiantum capillus-veneris genome.</title>
        <authorList>
            <person name="Fang Y."/>
            <person name="Liao Q."/>
        </authorList>
    </citation>
    <scope>NUCLEOTIDE SEQUENCE</scope>
    <source>
        <strain evidence="14">H3</strain>
        <tissue evidence="14">Leaf</tissue>
    </source>
</reference>
<comment type="catalytic activity">
    <reaction evidence="8">
        <text>L-threonyl-[protein] + ATP = O-phospho-L-threonyl-[protein] + ADP + H(+)</text>
        <dbReference type="Rhea" id="RHEA:46608"/>
        <dbReference type="Rhea" id="RHEA-COMP:11060"/>
        <dbReference type="Rhea" id="RHEA-COMP:11605"/>
        <dbReference type="ChEBI" id="CHEBI:15378"/>
        <dbReference type="ChEBI" id="CHEBI:30013"/>
        <dbReference type="ChEBI" id="CHEBI:30616"/>
        <dbReference type="ChEBI" id="CHEBI:61977"/>
        <dbReference type="ChEBI" id="CHEBI:456216"/>
        <dbReference type="EC" id="2.7.11.1"/>
    </reaction>
</comment>
<dbReference type="InterPro" id="IPR011009">
    <property type="entry name" value="Kinase-like_dom_sf"/>
</dbReference>
<evidence type="ECO:0000256" key="6">
    <source>
        <dbReference type="ARBA" id="ARBA00022777"/>
    </source>
</evidence>
<evidence type="ECO:0000256" key="12">
    <source>
        <dbReference type="SAM" id="MobiDB-lite"/>
    </source>
</evidence>
<keyword evidence="4" id="KW-0808">Transferase</keyword>
<keyword evidence="15" id="KW-1185">Reference proteome</keyword>
<evidence type="ECO:0000256" key="11">
    <source>
        <dbReference type="RuleBase" id="RU000304"/>
    </source>
</evidence>
<keyword evidence="7 10" id="KW-0067">ATP-binding</keyword>
<feature type="region of interest" description="Disordered" evidence="12">
    <location>
        <begin position="47"/>
        <end position="69"/>
    </location>
</feature>
<dbReference type="OrthoDB" id="432483at2759"/>
<comment type="catalytic activity">
    <reaction evidence="9">
        <text>L-seryl-[protein] + ATP = O-phospho-L-seryl-[protein] + ADP + H(+)</text>
        <dbReference type="Rhea" id="RHEA:17989"/>
        <dbReference type="Rhea" id="RHEA-COMP:9863"/>
        <dbReference type="Rhea" id="RHEA-COMP:11604"/>
        <dbReference type="ChEBI" id="CHEBI:15378"/>
        <dbReference type="ChEBI" id="CHEBI:29999"/>
        <dbReference type="ChEBI" id="CHEBI:30616"/>
        <dbReference type="ChEBI" id="CHEBI:83421"/>
        <dbReference type="ChEBI" id="CHEBI:456216"/>
        <dbReference type="EC" id="2.7.11.1"/>
    </reaction>
</comment>
<gene>
    <name evidence="14" type="ORF">GOP47_0016627</name>
</gene>
<evidence type="ECO:0000256" key="3">
    <source>
        <dbReference type="ARBA" id="ARBA00022527"/>
    </source>
</evidence>
<evidence type="ECO:0000259" key="13">
    <source>
        <dbReference type="PROSITE" id="PS50011"/>
    </source>
</evidence>
<dbReference type="GO" id="GO:0004674">
    <property type="term" value="F:protein serine/threonine kinase activity"/>
    <property type="evidence" value="ECO:0007669"/>
    <property type="project" value="UniProtKB-KW"/>
</dbReference>
<dbReference type="PROSITE" id="PS00107">
    <property type="entry name" value="PROTEIN_KINASE_ATP"/>
    <property type="match status" value="1"/>
</dbReference>
<keyword evidence="3 11" id="KW-0723">Serine/threonine-protein kinase</keyword>
<feature type="domain" description="Protein kinase" evidence="13">
    <location>
        <begin position="118"/>
        <end position="465"/>
    </location>
</feature>
<name>A0A9D4UIF8_ADICA</name>
<evidence type="ECO:0000256" key="8">
    <source>
        <dbReference type="ARBA" id="ARBA00047899"/>
    </source>
</evidence>
<evidence type="ECO:0000256" key="7">
    <source>
        <dbReference type="ARBA" id="ARBA00022840"/>
    </source>
</evidence>
<evidence type="ECO:0000256" key="10">
    <source>
        <dbReference type="PROSITE-ProRule" id="PRU10141"/>
    </source>
</evidence>